<reference evidence="2" key="1">
    <citation type="journal article" date="2021" name="PeerJ">
        <title>Extensive microbial diversity within the chicken gut microbiome revealed by metagenomics and culture.</title>
        <authorList>
            <person name="Gilroy R."/>
            <person name="Ravi A."/>
            <person name="Getino M."/>
            <person name="Pursley I."/>
            <person name="Horton D.L."/>
            <person name="Alikhan N.F."/>
            <person name="Baker D."/>
            <person name="Gharbi K."/>
            <person name="Hall N."/>
            <person name="Watson M."/>
            <person name="Adriaenssens E.M."/>
            <person name="Foster-Nyarko E."/>
            <person name="Jarju S."/>
            <person name="Secka A."/>
            <person name="Antonio M."/>
            <person name="Oren A."/>
            <person name="Chaudhuri R.R."/>
            <person name="La Ragione R."/>
            <person name="Hildebrand F."/>
            <person name="Pallen M.J."/>
        </authorList>
    </citation>
    <scope>NUCLEOTIDE SEQUENCE</scope>
    <source>
        <strain evidence="2">F6-686</strain>
    </source>
</reference>
<accession>A0A9E2NTG9</accession>
<keyword evidence="1" id="KW-0812">Transmembrane</keyword>
<evidence type="ECO:0000313" key="2">
    <source>
        <dbReference type="EMBL" id="MBU3827975.1"/>
    </source>
</evidence>
<evidence type="ECO:0000313" key="3">
    <source>
        <dbReference type="Proteomes" id="UP000823844"/>
    </source>
</evidence>
<dbReference type="Proteomes" id="UP000823844">
    <property type="component" value="Unassembled WGS sequence"/>
</dbReference>
<organism evidence="2 3">
    <name type="scientific">Candidatus Lactobacillus pullistercoris</name>
    <dbReference type="NCBI Taxonomy" id="2838636"/>
    <lineage>
        <taxon>Bacteria</taxon>
        <taxon>Bacillati</taxon>
        <taxon>Bacillota</taxon>
        <taxon>Bacilli</taxon>
        <taxon>Lactobacillales</taxon>
        <taxon>Lactobacillaceae</taxon>
        <taxon>Lactobacillus</taxon>
    </lineage>
</organism>
<reference evidence="2" key="2">
    <citation type="submission" date="2021-04" db="EMBL/GenBank/DDBJ databases">
        <authorList>
            <person name="Gilroy R."/>
        </authorList>
    </citation>
    <scope>NUCLEOTIDE SEQUENCE</scope>
    <source>
        <strain evidence="2">F6-686</strain>
    </source>
</reference>
<name>A0A9E2NTG9_9LACO</name>
<feature type="transmembrane region" description="Helical" evidence="1">
    <location>
        <begin position="6"/>
        <end position="27"/>
    </location>
</feature>
<dbReference type="AlphaFoldDB" id="A0A9E2NTG9"/>
<evidence type="ECO:0000256" key="1">
    <source>
        <dbReference type="SAM" id="Phobius"/>
    </source>
</evidence>
<proteinExistence type="predicted"/>
<dbReference type="EMBL" id="JAHLFT010000030">
    <property type="protein sequence ID" value="MBU3827975.1"/>
    <property type="molecule type" value="Genomic_DNA"/>
</dbReference>
<keyword evidence="1" id="KW-1133">Transmembrane helix</keyword>
<comment type="caution">
    <text evidence="2">The sequence shown here is derived from an EMBL/GenBank/DDBJ whole genome shotgun (WGS) entry which is preliminary data.</text>
</comment>
<protein>
    <submittedName>
        <fullName evidence="2">Uncharacterized protein</fullName>
    </submittedName>
</protein>
<keyword evidence="1" id="KW-0472">Membrane</keyword>
<sequence length="71" mass="8440">MFYLLYIIISVIIILAVDVAITLFWALHDTLANQEEKHFIYKDQEVSFAEAIKRYYGDYNSFNKLNDLFNL</sequence>
<gene>
    <name evidence="2" type="ORF">H9806_02305</name>
</gene>